<organism evidence="1 2">
    <name type="scientific">Paenibacillus monticola</name>
    <dbReference type="NCBI Taxonomy" id="2666075"/>
    <lineage>
        <taxon>Bacteria</taxon>
        <taxon>Bacillati</taxon>
        <taxon>Bacillota</taxon>
        <taxon>Bacilli</taxon>
        <taxon>Bacillales</taxon>
        <taxon>Paenibacillaceae</taxon>
        <taxon>Paenibacillus</taxon>
    </lineage>
</organism>
<keyword evidence="2" id="KW-1185">Reference proteome</keyword>
<protein>
    <submittedName>
        <fullName evidence="1">Uncharacterized protein</fullName>
    </submittedName>
</protein>
<evidence type="ECO:0000313" key="2">
    <source>
        <dbReference type="Proteomes" id="UP000463051"/>
    </source>
</evidence>
<accession>A0A7X2L4A9</accession>
<dbReference type="Proteomes" id="UP000463051">
    <property type="component" value="Unassembled WGS sequence"/>
</dbReference>
<dbReference type="RefSeq" id="WP_154120687.1">
    <property type="nucleotide sequence ID" value="NZ_WJXB01000007.1"/>
</dbReference>
<dbReference type="EMBL" id="WJXB01000007">
    <property type="protein sequence ID" value="MRN55191.1"/>
    <property type="molecule type" value="Genomic_DNA"/>
</dbReference>
<name>A0A7X2L4A9_9BACL</name>
<sequence>MSVDDYLDLLNYAKAINDGQWQAELIESLKNFEVATEEQKREENIKELWTRFDDINLLLLGLFDKLKDNEESEERYQWREQIWELKMERIIIAKEIQDRYIKIDSTRN</sequence>
<proteinExistence type="predicted"/>
<dbReference type="AlphaFoldDB" id="A0A7X2L4A9"/>
<gene>
    <name evidence="1" type="ORF">GJB61_19605</name>
</gene>
<reference evidence="1 2" key="1">
    <citation type="submission" date="2019-11" db="EMBL/GenBank/DDBJ databases">
        <title>Paenibacillus monticola sp. nov., a novel PGPR strain isolated from mountain sample in China.</title>
        <authorList>
            <person name="Zhao Q."/>
            <person name="Li H.-P."/>
            <person name="Zhang J.-L."/>
        </authorList>
    </citation>
    <scope>NUCLEOTIDE SEQUENCE [LARGE SCALE GENOMIC DNA]</scope>
    <source>
        <strain evidence="1 2">LC-T2</strain>
    </source>
</reference>
<comment type="caution">
    <text evidence="1">The sequence shown here is derived from an EMBL/GenBank/DDBJ whole genome shotgun (WGS) entry which is preliminary data.</text>
</comment>
<evidence type="ECO:0000313" key="1">
    <source>
        <dbReference type="EMBL" id="MRN55191.1"/>
    </source>
</evidence>